<name>A0A024VSS9_PLAFA</name>
<proteinExistence type="predicted"/>
<dbReference type="Proteomes" id="UP000030656">
    <property type="component" value="Unassembled WGS sequence"/>
</dbReference>
<organism evidence="1 2">
    <name type="scientific">Plasmodium falciparum FCH/4</name>
    <dbReference type="NCBI Taxonomy" id="1036724"/>
    <lineage>
        <taxon>Eukaryota</taxon>
        <taxon>Sar</taxon>
        <taxon>Alveolata</taxon>
        <taxon>Apicomplexa</taxon>
        <taxon>Aconoidasida</taxon>
        <taxon>Haemosporida</taxon>
        <taxon>Plasmodiidae</taxon>
        <taxon>Plasmodium</taxon>
        <taxon>Plasmodium (Laverania)</taxon>
    </lineage>
</organism>
<sequence length="119" mass="14455">MKNNFDESYNHPFDISFRKKYYEKISRLWLKNFVKKNGKVHKNLAKKLIKCVIIKNFIIFDVELWNIFLKKNITNHFNTNLYFLTGKIGNMKSVFLNNIFCSFPFLYKNDHMFMIDINI</sequence>
<reference evidence="1 2" key="1">
    <citation type="submission" date="2013-02" db="EMBL/GenBank/DDBJ databases">
        <title>The Genome Annotation of Plasmodium falciparum FCH/4.</title>
        <authorList>
            <consortium name="The Broad Institute Genome Sequencing Platform"/>
            <consortium name="The Broad Institute Genome Sequencing Center for Infectious Disease"/>
            <person name="Neafsey D."/>
            <person name="Hoffman S."/>
            <person name="Volkman S."/>
            <person name="Rosenthal P."/>
            <person name="Walker B."/>
            <person name="Young S.K."/>
            <person name="Zeng Q."/>
            <person name="Gargeya S."/>
            <person name="Fitzgerald M."/>
            <person name="Haas B."/>
            <person name="Abouelleil A."/>
            <person name="Allen A.W."/>
            <person name="Alvarado L."/>
            <person name="Arachchi H.M."/>
            <person name="Berlin A.M."/>
            <person name="Chapman S.B."/>
            <person name="Gainer-Dewar J."/>
            <person name="Goldberg J."/>
            <person name="Griggs A."/>
            <person name="Gujja S."/>
            <person name="Hansen M."/>
            <person name="Howarth C."/>
            <person name="Imamovic A."/>
            <person name="Ireland A."/>
            <person name="Larimer J."/>
            <person name="McCowan C."/>
            <person name="Murphy C."/>
            <person name="Pearson M."/>
            <person name="Poon T.W."/>
            <person name="Priest M."/>
            <person name="Roberts A."/>
            <person name="Saif S."/>
            <person name="Shea T."/>
            <person name="Sisk P."/>
            <person name="Sykes S."/>
            <person name="Wortman J."/>
            <person name="Nusbaum C."/>
            <person name="Birren B."/>
        </authorList>
    </citation>
    <scope>NUCLEOTIDE SEQUENCE [LARGE SCALE GENOMIC DNA]</scope>
    <source>
        <strain evidence="1 2">FCH/4</strain>
    </source>
</reference>
<dbReference type="AlphaFoldDB" id="A0A024VSS9"/>
<evidence type="ECO:0000313" key="1">
    <source>
        <dbReference type="EMBL" id="ETW31285.1"/>
    </source>
</evidence>
<protein>
    <submittedName>
        <fullName evidence="1">Uncharacterized protein</fullName>
    </submittedName>
</protein>
<accession>A0A024VSS9</accession>
<gene>
    <name evidence="1" type="ORF">PFFCH_01305</name>
</gene>
<reference evidence="1 2" key="2">
    <citation type="submission" date="2013-02" db="EMBL/GenBank/DDBJ databases">
        <title>The Genome Sequence of Plasmodium falciparum FCH/4.</title>
        <authorList>
            <consortium name="The Broad Institute Genome Sequencing Platform"/>
            <consortium name="The Broad Institute Genome Sequencing Center for Infectious Disease"/>
            <person name="Neafsey D."/>
            <person name="Cheeseman I."/>
            <person name="Volkman S."/>
            <person name="Adams J."/>
            <person name="Walker B."/>
            <person name="Young S.K."/>
            <person name="Zeng Q."/>
            <person name="Gargeya S."/>
            <person name="Fitzgerald M."/>
            <person name="Haas B."/>
            <person name="Abouelleil A."/>
            <person name="Alvarado L."/>
            <person name="Arachchi H.M."/>
            <person name="Berlin A.M."/>
            <person name="Chapman S.B."/>
            <person name="Dewar J."/>
            <person name="Goldberg J."/>
            <person name="Griggs A."/>
            <person name="Gujja S."/>
            <person name="Hansen M."/>
            <person name="Howarth C."/>
            <person name="Imamovic A."/>
            <person name="Larimer J."/>
            <person name="McCowan C."/>
            <person name="Murphy C."/>
            <person name="Neiman D."/>
            <person name="Pearson M."/>
            <person name="Priest M."/>
            <person name="Roberts A."/>
            <person name="Saif S."/>
            <person name="Shea T."/>
            <person name="Sisk P."/>
            <person name="Sykes S."/>
            <person name="Wortman J."/>
            <person name="Nusbaum C."/>
            <person name="Birren B."/>
        </authorList>
    </citation>
    <scope>NUCLEOTIDE SEQUENCE [LARGE SCALE GENOMIC DNA]</scope>
    <source>
        <strain evidence="1 2">FCH/4</strain>
    </source>
</reference>
<evidence type="ECO:0000313" key="2">
    <source>
        <dbReference type="Proteomes" id="UP000030656"/>
    </source>
</evidence>
<dbReference type="EMBL" id="KI927858">
    <property type="protein sequence ID" value="ETW31285.1"/>
    <property type="molecule type" value="Genomic_DNA"/>
</dbReference>